<feature type="domain" description="Beta/gamma crystallin 'Greek key'" evidence="5">
    <location>
        <begin position="77"/>
        <end position="117"/>
    </location>
</feature>
<accession>A0A059FWH2</accession>
<protein>
    <submittedName>
        <fullName evidence="6">Beta/gamma crystallin domain-containing protein</fullName>
    </submittedName>
</protein>
<gene>
    <name evidence="6" type="ORF">HHI_08678</name>
</gene>
<dbReference type="EMBL" id="ARYI01000006">
    <property type="protein sequence ID" value="KCZ94856.1"/>
    <property type="molecule type" value="Genomic_DNA"/>
</dbReference>
<dbReference type="Gene3D" id="2.60.20.10">
    <property type="entry name" value="Crystallins"/>
    <property type="match status" value="1"/>
</dbReference>
<dbReference type="PATRIC" id="fig|1280951.3.peg.1751"/>
<feature type="chain" id="PRO_5001578362" evidence="4">
    <location>
        <begin position="25"/>
        <end position="506"/>
    </location>
</feature>
<dbReference type="Pfam" id="PF00030">
    <property type="entry name" value="Crystall"/>
    <property type="match status" value="1"/>
</dbReference>
<evidence type="ECO:0000256" key="1">
    <source>
        <dbReference type="ARBA" id="ARBA00009646"/>
    </source>
</evidence>
<feature type="compositionally biased region" description="Basic and acidic residues" evidence="3">
    <location>
        <begin position="394"/>
        <end position="404"/>
    </location>
</feature>
<evidence type="ECO:0000259" key="5">
    <source>
        <dbReference type="PROSITE" id="PS50915"/>
    </source>
</evidence>
<feature type="compositionally biased region" description="Gly residues" evidence="3">
    <location>
        <begin position="436"/>
        <end position="452"/>
    </location>
</feature>
<dbReference type="SUPFAM" id="SSF49695">
    <property type="entry name" value="gamma-Crystallin-like"/>
    <property type="match status" value="1"/>
</dbReference>
<dbReference type="AlphaFoldDB" id="A0A059FWH2"/>
<organism evidence="6 7">
    <name type="scientific">Hyphomonas hirschiana VP5</name>
    <dbReference type="NCBI Taxonomy" id="1280951"/>
    <lineage>
        <taxon>Bacteria</taxon>
        <taxon>Pseudomonadati</taxon>
        <taxon>Pseudomonadota</taxon>
        <taxon>Alphaproteobacteria</taxon>
        <taxon>Hyphomonadales</taxon>
        <taxon>Hyphomonadaceae</taxon>
        <taxon>Hyphomonas</taxon>
    </lineage>
</organism>
<keyword evidence="4" id="KW-0732">Signal</keyword>
<keyword evidence="7" id="KW-1185">Reference proteome</keyword>
<dbReference type="InterPro" id="IPR011024">
    <property type="entry name" value="G_crystallin-like"/>
</dbReference>
<feature type="signal peptide" evidence="4">
    <location>
        <begin position="1"/>
        <end position="24"/>
    </location>
</feature>
<feature type="compositionally biased region" description="Gly residues" evidence="3">
    <location>
        <begin position="282"/>
        <end position="291"/>
    </location>
</feature>
<dbReference type="RefSeq" id="WP_011645076.1">
    <property type="nucleotide sequence ID" value="NZ_ARYI01000006.1"/>
</dbReference>
<comment type="similarity">
    <text evidence="1">Belongs to the beta/gamma-crystallin family.</text>
</comment>
<comment type="caution">
    <text evidence="6">The sequence shown here is derived from an EMBL/GenBank/DDBJ whole genome shotgun (WGS) entry which is preliminary data.</text>
</comment>
<feature type="compositionally biased region" description="Basic and acidic residues" evidence="3">
    <location>
        <begin position="295"/>
        <end position="325"/>
    </location>
</feature>
<keyword evidence="2" id="KW-0677">Repeat</keyword>
<evidence type="ECO:0000256" key="4">
    <source>
        <dbReference type="SAM" id="SignalP"/>
    </source>
</evidence>
<evidence type="ECO:0000313" key="7">
    <source>
        <dbReference type="Proteomes" id="UP000025061"/>
    </source>
</evidence>
<feature type="compositionally biased region" description="Basic and acidic residues" evidence="3">
    <location>
        <begin position="366"/>
        <end position="387"/>
    </location>
</feature>
<evidence type="ECO:0000313" key="6">
    <source>
        <dbReference type="EMBL" id="KCZ94856.1"/>
    </source>
</evidence>
<dbReference type="OrthoDB" id="7186950at2"/>
<evidence type="ECO:0000256" key="3">
    <source>
        <dbReference type="SAM" id="MobiDB-lite"/>
    </source>
</evidence>
<name>A0A059FWH2_9PROT</name>
<feature type="region of interest" description="Disordered" evidence="3">
    <location>
        <begin position="237"/>
        <end position="506"/>
    </location>
</feature>
<feature type="compositionally biased region" description="Pro residues" evidence="3">
    <location>
        <begin position="457"/>
        <end position="480"/>
    </location>
</feature>
<reference evidence="6 7" key="1">
    <citation type="submission" date="2013-04" db="EMBL/GenBank/DDBJ databases">
        <title>Hyphomonas hirschiana VP5 Genome Sequencing.</title>
        <authorList>
            <person name="Lai Q."/>
            <person name="Shao Z."/>
        </authorList>
    </citation>
    <scope>NUCLEOTIDE SEQUENCE [LARGE SCALE GENOMIC DNA]</scope>
    <source>
        <strain evidence="6 7">VP5</strain>
    </source>
</reference>
<sequence>MRVSIRRFALALSLPAAAGAPALAQDAYYDDGQPPAAIALFTSENFYGDVREAFDPFVSMHDLAFNDRARSAAVLAGQWELCEHANFTGRCVFVREDVADLAWFGLNGRISSIRPVFEYTEAQHGLMFTRDDNGYIRYAHNEAYGYDTWNYGYSSSVRLSVQHYGYSPDYWRFGYYDPRWGFDPYGFAWRPSGGPRYVSYTYRVHPRPVVINTYWKKHWGKSHKHWDRRGHRDDWRHKPSWNGRGDDRGPGRGNGGWDRDRDRDRDRDWNRDRDGGRPDGRPGWGNDGRGSGITPRERIDDRDRGWSAGDRAQRGGDGPRTERTSPPRTGGRAIPVDPRRGEGRGRGDWSGRPDGGAAIVTPPAGADRDRGGREGGWRGGDRDRGESRPSGARPNRDGPNRDGMRGNGGGRGGDRLLGAPSGGGRPVVDTPRRGGGDFGRGGGDSGRRGGAGAAPSAPAPAPVARPSPPPTAVSRPAPPPRVERPRGRSGDGGGGRGGRRPGSAQD</sequence>
<proteinExistence type="inferred from homology"/>
<feature type="compositionally biased region" description="Basic and acidic residues" evidence="3">
    <location>
        <begin position="257"/>
        <end position="280"/>
    </location>
</feature>
<dbReference type="InterPro" id="IPR001064">
    <property type="entry name" value="Beta/gamma_crystallin"/>
</dbReference>
<dbReference type="SMART" id="SM00247">
    <property type="entry name" value="XTALbg"/>
    <property type="match status" value="1"/>
</dbReference>
<dbReference type="PROSITE" id="PS50915">
    <property type="entry name" value="CRYSTALLIN_BETA_GAMMA"/>
    <property type="match status" value="1"/>
</dbReference>
<feature type="compositionally biased region" description="Basic and acidic residues" evidence="3">
    <location>
        <begin position="337"/>
        <end position="351"/>
    </location>
</feature>
<evidence type="ECO:0000256" key="2">
    <source>
        <dbReference type="ARBA" id="ARBA00022737"/>
    </source>
</evidence>
<dbReference type="Proteomes" id="UP000025061">
    <property type="component" value="Unassembled WGS sequence"/>
</dbReference>